<reference evidence="1" key="1">
    <citation type="submission" date="2020-10" db="EMBL/GenBank/DDBJ databases">
        <authorList>
            <person name="Castelo-Branco R."/>
            <person name="Eusebio N."/>
            <person name="Adriana R."/>
            <person name="Vieira A."/>
            <person name="Brugerolle De Fraissinette N."/>
            <person name="Rezende De Castro R."/>
            <person name="Schneider M.P."/>
            <person name="Vasconcelos V."/>
            <person name="Leao P.N."/>
        </authorList>
    </citation>
    <scope>NUCLEOTIDE SEQUENCE</scope>
    <source>
        <strain evidence="1">LEGE 06105</strain>
    </source>
</reference>
<organism evidence="1 2">
    <name type="scientific">Plectonema cf. radiosum LEGE 06105</name>
    <dbReference type="NCBI Taxonomy" id="945769"/>
    <lineage>
        <taxon>Bacteria</taxon>
        <taxon>Bacillati</taxon>
        <taxon>Cyanobacteriota</taxon>
        <taxon>Cyanophyceae</taxon>
        <taxon>Oscillatoriophycideae</taxon>
        <taxon>Oscillatoriales</taxon>
        <taxon>Microcoleaceae</taxon>
        <taxon>Plectonema</taxon>
    </lineage>
</organism>
<dbReference type="InterPro" id="IPR016181">
    <property type="entry name" value="Acyl_CoA_acyltransferase"/>
</dbReference>
<sequence>MKDLLSIDEWFCIEHRLKYISLLKGKVGLTRRRSECFVKLWAYLLLKQQQELGIAVKPLTELDLPQGFVPCTHREANELFYAQEDRGSERAAGMMIDKLVALGLIEKEFDGNNICIRICSPLPDINQSTKPTQSAKLFADSFNPRTDAIPAATFLASNYDWMNKKTTAAPHRIAKILRNWAKQYSKGMRVLRRCDTQNPVGICILYPVASESEENFFLPPSKSLHLSTASQTDPFNIATPGDADCTSAFIRSFQIDPNYQQHDNLCQLLKDARQTLINMQADFPNLCDLYTLTIHPSAQSLALAMGFQKTSQDPQISLYWMYMPLDKYLTLDIEQAASNLKLD</sequence>
<dbReference type="AlphaFoldDB" id="A0A8J7FE60"/>
<accession>A0A8J7FE60</accession>
<dbReference type="EMBL" id="JADEWL010000239">
    <property type="protein sequence ID" value="MBE9217024.1"/>
    <property type="molecule type" value="Genomic_DNA"/>
</dbReference>
<proteinExistence type="predicted"/>
<gene>
    <name evidence="1" type="ORF">IQ247_30965</name>
</gene>
<dbReference type="Proteomes" id="UP000620559">
    <property type="component" value="Unassembled WGS sequence"/>
</dbReference>
<evidence type="ECO:0000313" key="1">
    <source>
        <dbReference type="EMBL" id="MBE9217024.1"/>
    </source>
</evidence>
<keyword evidence="2" id="KW-1185">Reference proteome</keyword>
<dbReference type="SUPFAM" id="SSF55729">
    <property type="entry name" value="Acyl-CoA N-acyltransferases (Nat)"/>
    <property type="match status" value="1"/>
</dbReference>
<protein>
    <submittedName>
        <fullName evidence="1">Uncharacterized protein</fullName>
    </submittedName>
</protein>
<comment type="caution">
    <text evidence="1">The sequence shown here is derived from an EMBL/GenBank/DDBJ whole genome shotgun (WGS) entry which is preliminary data.</text>
</comment>
<evidence type="ECO:0000313" key="2">
    <source>
        <dbReference type="Proteomes" id="UP000620559"/>
    </source>
</evidence>
<name>A0A8J7FE60_9CYAN</name>